<sequence length="328" mass="35942">MNRPANLEPVVIVGAGLTGVSCALGLLEARIPVTLLDDREYAGGQLSEIPSKIINFAGSHYRDGKEASFRLLEALNLAAQDAKRDEITLEYRRGVKVKKIALRQENENRFELQTADTLVSCQTLVVATGYRENRLELEHGAEYLHYHGGLENKGNSEQTAVVIGGGDSAFLHTLDIADLCSKVYIVARSEKLKARPDLVERLSKRANVEILKGLVPESAKMSAAGQLVVTFSSKDGASEKVYLHADRIFAKVGYKPNTEILQGLVDISHDGHVMVEPDFCLRQKGKRIENFYAGGDIVSGELARMAISVGHGMSIASAIIRKRFGFEY</sequence>
<dbReference type="InterPro" id="IPR050097">
    <property type="entry name" value="Ferredoxin-NADP_redctase_2"/>
</dbReference>
<dbReference type="Proteomes" id="UP000664277">
    <property type="component" value="Unassembled WGS sequence"/>
</dbReference>
<dbReference type="InterPro" id="IPR023753">
    <property type="entry name" value="FAD/NAD-binding_dom"/>
</dbReference>
<accession>A0A8J7P949</accession>
<keyword evidence="2" id="KW-0560">Oxidoreductase</keyword>
<evidence type="ECO:0000256" key="1">
    <source>
        <dbReference type="ARBA" id="ARBA00022630"/>
    </source>
</evidence>
<dbReference type="SUPFAM" id="SSF51905">
    <property type="entry name" value="FAD/NAD(P)-binding domain"/>
    <property type="match status" value="1"/>
</dbReference>
<dbReference type="Pfam" id="PF07992">
    <property type="entry name" value="Pyr_redox_2"/>
    <property type="match status" value="1"/>
</dbReference>
<dbReference type="PRINTS" id="PR00469">
    <property type="entry name" value="PNDRDTASEII"/>
</dbReference>
<organism evidence="4 5">
    <name type="scientific">Candidatus Obscuribacter phosphatis</name>
    <dbReference type="NCBI Taxonomy" id="1906157"/>
    <lineage>
        <taxon>Bacteria</taxon>
        <taxon>Bacillati</taxon>
        <taxon>Candidatus Melainabacteria</taxon>
        <taxon>Candidatus Obscuribacterales</taxon>
        <taxon>Candidatus Obscuribacteraceae</taxon>
        <taxon>Candidatus Obscuribacter</taxon>
    </lineage>
</organism>
<evidence type="ECO:0000256" key="2">
    <source>
        <dbReference type="ARBA" id="ARBA00023002"/>
    </source>
</evidence>
<reference evidence="4" key="1">
    <citation type="submission" date="2021-02" db="EMBL/GenBank/DDBJ databases">
        <title>Genome-Resolved Metagenomics of a Microbial Community Performing Photosynthetic Biological Nutrient Removal.</title>
        <authorList>
            <person name="Mcdaniel E.A."/>
        </authorList>
    </citation>
    <scope>NUCLEOTIDE SEQUENCE</scope>
    <source>
        <strain evidence="4">UWPOB_OBS1</strain>
    </source>
</reference>
<evidence type="ECO:0000313" key="5">
    <source>
        <dbReference type="Proteomes" id="UP000664277"/>
    </source>
</evidence>
<dbReference type="AlphaFoldDB" id="A0A8J7P949"/>
<dbReference type="Gene3D" id="3.50.50.60">
    <property type="entry name" value="FAD/NAD(P)-binding domain"/>
    <property type="match status" value="2"/>
</dbReference>
<dbReference type="EMBL" id="JAFLCK010000017">
    <property type="protein sequence ID" value="MBN8661186.1"/>
    <property type="molecule type" value="Genomic_DNA"/>
</dbReference>
<dbReference type="GO" id="GO:0016491">
    <property type="term" value="F:oxidoreductase activity"/>
    <property type="evidence" value="ECO:0007669"/>
    <property type="project" value="UniProtKB-KW"/>
</dbReference>
<protein>
    <submittedName>
        <fullName evidence="4">NAD(P)/FAD-dependent oxidoreductase</fullName>
    </submittedName>
</protein>
<dbReference type="PRINTS" id="PR00368">
    <property type="entry name" value="FADPNR"/>
</dbReference>
<dbReference type="PROSITE" id="PS51257">
    <property type="entry name" value="PROKAR_LIPOPROTEIN"/>
    <property type="match status" value="1"/>
</dbReference>
<dbReference type="PANTHER" id="PTHR48105">
    <property type="entry name" value="THIOREDOXIN REDUCTASE 1-RELATED-RELATED"/>
    <property type="match status" value="1"/>
</dbReference>
<feature type="domain" description="FAD/NAD(P)-binding" evidence="3">
    <location>
        <begin position="10"/>
        <end position="308"/>
    </location>
</feature>
<evidence type="ECO:0000259" key="3">
    <source>
        <dbReference type="Pfam" id="PF07992"/>
    </source>
</evidence>
<comment type="caution">
    <text evidence="4">The sequence shown here is derived from an EMBL/GenBank/DDBJ whole genome shotgun (WGS) entry which is preliminary data.</text>
</comment>
<proteinExistence type="predicted"/>
<keyword evidence="1" id="KW-0285">Flavoprotein</keyword>
<gene>
    <name evidence="4" type="ORF">J0M35_12535</name>
</gene>
<evidence type="ECO:0000313" key="4">
    <source>
        <dbReference type="EMBL" id="MBN8661186.1"/>
    </source>
</evidence>
<name>A0A8J7P949_9BACT</name>
<dbReference type="InterPro" id="IPR036188">
    <property type="entry name" value="FAD/NAD-bd_sf"/>
</dbReference>